<proteinExistence type="predicted"/>
<dbReference type="KEGG" id="pmrn:116937511"/>
<feature type="compositionally biased region" description="Pro residues" evidence="2">
    <location>
        <begin position="404"/>
        <end position="418"/>
    </location>
</feature>
<dbReference type="CDD" id="cd00087">
    <property type="entry name" value="FReD"/>
    <property type="match status" value="1"/>
</dbReference>
<dbReference type="AlphaFoldDB" id="A0AAJ7SJP4"/>
<feature type="compositionally biased region" description="Basic residues" evidence="2">
    <location>
        <begin position="203"/>
        <end position="212"/>
    </location>
</feature>
<evidence type="ECO:0000313" key="5">
    <source>
        <dbReference type="Proteomes" id="UP001318040"/>
    </source>
</evidence>
<feature type="compositionally biased region" description="Basic and acidic residues" evidence="2">
    <location>
        <begin position="237"/>
        <end position="250"/>
    </location>
</feature>
<dbReference type="Pfam" id="PF00147">
    <property type="entry name" value="Fibrinogen_C"/>
    <property type="match status" value="1"/>
</dbReference>
<feature type="compositionally biased region" description="Basic and acidic residues" evidence="2">
    <location>
        <begin position="290"/>
        <end position="332"/>
    </location>
</feature>
<dbReference type="InterPro" id="IPR050373">
    <property type="entry name" value="Fibrinogen_C-term_domain"/>
</dbReference>
<feature type="signal peptide" evidence="3">
    <location>
        <begin position="1"/>
        <end position="22"/>
    </location>
</feature>
<dbReference type="GO" id="GO:0005615">
    <property type="term" value="C:extracellular space"/>
    <property type="evidence" value="ECO:0007669"/>
    <property type="project" value="TreeGrafter"/>
</dbReference>
<dbReference type="PROSITE" id="PS51406">
    <property type="entry name" value="FIBRINOGEN_C_2"/>
    <property type="match status" value="1"/>
</dbReference>
<dbReference type="InterPro" id="IPR002181">
    <property type="entry name" value="Fibrinogen_a/b/g_C_dom"/>
</dbReference>
<dbReference type="PROSITE" id="PS00514">
    <property type="entry name" value="FIBRINOGEN_C_1"/>
    <property type="match status" value="1"/>
</dbReference>
<feature type="compositionally biased region" description="Basic and acidic residues" evidence="2">
    <location>
        <begin position="350"/>
        <end position="359"/>
    </location>
</feature>
<feature type="chain" id="PRO_5042549460" evidence="3">
    <location>
        <begin position="23"/>
        <end position="616"/>
    </location>
</feature>
<reference evidence="6" key="1">
    <citation type="submission" date="2025-08" db="UniProtKB">
        <authorList>
            <consortium name="RefSeq"/>
        </authorList>
    </citation>
    <scope>IDENTIFICATION</scope>
    <source>
        <tissue evidence="6">Sperm</tissue>
    </source>
</reference>
<dbReference type="PANTHER" id="PTHR19143:SF466">
    <property type="entry name" value="FIBRINOGEN C-TERMINAL DOMAIN-CONTAINING PROTEIN"/>
    <property type="match status" value="1"/>
</dbReference>
<dbReference type="PANTHER" id="PTHR19143">
    <property type="entry name" value="FIBRINOGEN/TENASCIN/ANGIOPOEITIN"/>
    <property type="match status" value="1"/>
</dbReference>
<evidence type="ECO:0000256" key="1">
    <source>
        <dbReference type="ARBA" id="ARBA00023157"/>
    </source>
</evidence>
<feature type="non-terminal residue" evidence="6">
    <location>
        <position position="616"/>
    </location>
</feature>
<sequence length="616" mass="67720">MSGQGLLAAVALCMALWPSLWALREEADGHAAGELCEDYQHKLLPGRRCRLVATLPLADHEQRCPDIFRCTREAADWRHQSEALTQQLLQLRDSLSELREMARHQQHRGNLLQVQLEWAKRNASWQAERLREHEHRLGEAQAQLHDHGSLLRDHGSLLRDHGSLLHDHGSLLHDHGSLLHDHGSLLHNATALAGYGDGAHASGCRRQRHHAAHGAAPHHPEHGAAWHNPEHGAAWHNPEHGAPHHPEHGAPHRSAHGAPHHPEHGAPHHLEHGAPHHLERGAPHHFPHRTPYDPEHGAPHHPEHGAARHDPEHGAARHDPEHGAPHHPEHGAPHRSAHGAPHGAYNPEHGAPHDPEHGAARQSPHHHRQTPRVAPHANPWHQQPSPRHHGQGGAPQHRQRQKQPQPPPPPGVPPPAPPANGVQALIAEVCGSARCPRDCASLHRSGERRSGVYSLMPVGGPGLTAPVAAYCDMETAGGGWTVIQRRLNGSVDFSRGWADYTAGFGSPHGELWLGNAAIHALSSQGDYSLRIDMRDWDGVQRHAHYRSFHTSGEEELFALHVGGYSGTADDSLAWYHNGRPFSTADTGGVCANIAHAGWWFYQCYYSNLNGVYYHVG</sequence>
<feature type="compositionally biased region" description="Basic and acidic residues" evidence="2">
    <location>
        <begin position="260"/>
        <end position="282"/>
    </location>
</feature>
<keyword evidence="5" id="KW-1185">Reference proteome</keyword>
<keyword evidence="1" id="KW-1015">Disulfide bond</keyword>
<dbReference type="RefSeq" id="XP_032800530.1">
    <property type="nucleotide sequence ID" value="XM_032944639.1"/>
</dbReference>
<evidence type="ECO:0000259" key="4">
    <source>
        <dbReference type="PROSITE" id="PS51406"/>
    </source>
</evidence>
<protein>
    <submittedName>
        <fullName evidence="6">Uncharacterized protein LOC116937511</fullName>
    </submittedName>
</protein>
<dbReference type="InterPro" id="IPR014716">
    <property type="entry name" value="Fibrinogen_a/b/g_C_1"/>
</dbReference>
<evidence type="ECO:0000256" key="3">
    <source>
        <dbReference type="SAM" id="SignalP"/>
    </source>
</evidence>
<feature type="region of interest" description="Disordered" evidence="2">
    <location>
        <begin position="200"/>
        <end position="421"/>
    </location>
</feature>
<dbReference type="NCBIfam" id="NF040941">
    <property type="entry name" value="GGGWT_bact"/>
    <property type="match status" value="1"/>
</dbReference>
<dbReference type="InterPro" id="IPR020837">
    <property type="entry name" value="Fibrinogen_CS"/>
</dbReference>
<feature type="domain" description="Fibrinogen C-terminal" evidence="4">
    <location>
        <begin position="430"/>
        <end position="616"/>
    </location>
</feature>
<dbReference type="InterPro" id="IPR036056">
    <property type="entry name" value="Fibrinogen-like_C"/>
</dbReference>
<evidence type="ECO:0000256" key="2">
    <source>
        <dbReference type="SAM" id="MobiDB-lite"/>
    </source>
</evidence>
<dbReference type="SUPFAM" id="SSF56496">
    <property type="entry name" value="Fibrinogen C-terminal domain-like"/>
    <property type="match status" value="1"/>
</dbReference>
<keyword evidence="3" id="KW-0732">Signal</keyword>
<gene>
    <name evidence="6" type="primary">LOC116937511</name>
</gene>
<evidence type="ECO:0000313" key="6">
    <source>
        <dbReference type="RefSeq" id="XP_032800530.1"/>
    </source>
</evidence>
<organism evidence="5 6">
    <name type="scientific">Petromyzon marinus</name>
    <name type="common">Sea lamprey</name>
    <dbReference type="NCBI Taxonomy" id="7757"/>
    <lineage>
        <taxon>Eukaryota</taxon>
        <taxon>Metazoa</taxon>
        <taxon>Chordata</taxon>
        <taxon>Craniata</taxon>
        <taxon>Vertebrata</taxon>
        <taxon>Cyclostomata</taxon>
        <taxon>Hyperoartia</taxon>
        <taxon>Petromyzontiformes</taxon>
        <taxon>Petromyzontidae</taxon>
        <taxon>Petromyzon</taxon>
    </lineage>
</organism>
<dbReference type="Gene3D" id="3.90.215.10">
    <property type="entry name" value="Gamma Fibrinogen, chain A, domain 1"/>
    <property type="match status" value="1"/>
</dbReference>
<dbReference type="SMART" id="SM00186">
    <property type="entry name" value="FBG"/>
    <property type="match status" value="1"/>
</dbReference>
<feature type="compositionally biased region" description="Basic and acidic residues" evidence="2">
    <location>
        <begin position="218"/>
        <end position="230"/>
    </location>
</feature>
<accession>A0AAJ7SJP4</accession>
<dbReference type="Proteomes" id="UP001318040">
    <property type="component" value="Unplaced"/>
</dbReference>
<name>A0AAJ7SJP4_PETMA</name>